<proteinExistence type="predicted"/>
<evidence type="ECO:0000313" key="2">
    <source>
        <dbReference type="Proteomes" id="UP000823941"/>
    </source>
</evidence>
<comment type="caution">
    <text evidence="1">The sequence shown here is derived from an EMBL/GenBank/DDBJ whole genome shotgun (WGS) entry which is preliminary data.</text>
</comment>
<dbReference type="EMBL" id="JAHIBW010000020">
    <property type="protein sequence ID" value="KAG7300954.1"/>
    <property type="molecule type" value="Genomic_DNA"/>
</dbReference>
<organism evidence="1 2">
    <name type="scientific">Plutella xylostella</name>
    <name type="common">Diamondback moth</name>
    <name type="synonym">Plutella maculipennis</name>
    <dbReference type="NCBI Taxonomy" id="51655"/>
    <lineage>
        <taxon>Eukaryota</taxon>
        <taxon>Metazoa</taxon>
        <taxon>Ecdysozoa</taxon>
        <taxon>Arthropoda</taxon>
        <taxon>Hexapoda</taxon>
        <taxon>Insecta</taxon>
        <taxon>Pterygota</taxon>
        <taxon>Neoptera</taxon>
        <taxon>Endopterygota</taxon>
        <taxon>Lepidoptera</taxon>
        <taxon>Glossata</taxon>
        <taxon>Ditrysia</taxon>
        <taxon>Yponomeutoidea</taxon>
        <taxon>Plutellidae</taxon>
        <taxon>Plutella</taxon>
    </lineage>
</organism>
<reference evidence="1 2" key="1">
    <citation type="submission" date="2021-06" db="EMBL/GenBank/DDBJ databases">
        <title>A haploid diamondback moth (Plutella xylostella L.) genome assembly resolves 31 chromosomes and identifies a diamide resistance mutation.</title>
        <authorList>
            <person name="Ward C.M."/>
            <person name="Perry K.D."/>
            <person name="Baker G."/>
            <person name="Powis K."/>
            <person name="Heckel D.G."/>
            <person name="Baxter S.W."/>
        </authorList>
    </citation>
    <scope>NUCLEOTIDE SEQUENCE [LARGE SCALE GENOMIC DNA]</scope>
    <source>
        <strain evidence="1 2">LV</strain>
        <tissue evidence="1">Single pupa</tissue>
    </source>
</reference>
<keyword evidence="2" id="KW-1185">Reference proteome</keyword>
<evidence type="ECO:0000313" key="1">
    <source>
        <dbReference type="EMBL" id="KAG7300954.1"/>
    </source>
</evidence>
<dbReference type="Proteomes" id="UP000823941">
    <property type="component" value="Chromosome 20"/>
</dbReference>
<gene>
    <name evidence="1" type="ORF">JYU34_015304</name>
</gene>
<sequence>MTKSLYTGWCTLRYPAPLCASTRGPPRGERLRVRGTGGVAHTELQWPTGNERERVQNAGRFQFYAATRYEVATRATKQPSCNRVPLKLSRCTDESAPGDVPYCSCAVMNAPCIPADRPRLALHGAPRFSLFPSSVVLLCFELCAMVCKGGKRI</sequence>
<name>A0ABQ7Q734_PLUXY</name>
<protein>
    <submittedName>
        <fullName evidence="1">Uncharacterized protein</fullName>
    </submittedName>
</protein>
<accession>A0ABQ7Q734</accession>